<dbReference type="InterPro" id="IPR000945">
    <property type="entry name" value="DBH-like"/>
</dbReference>
<dbReference type="Pfam" id="PF03351">
    <property type="entry name" value="DOMON"/>
    <property type="match status" value="1"/>
</dbReference>
<sequence length="124" mass="13754">MCRVCKVRAPSETIDMGKLSNYLPMLVALVLVVAAVGVEAATAIEPVRHKWTRSEIMDANGLYLLEWKVDHKDIVFTVTVNTRGFIGLGFSHKSERMSGSDLVLAWVDDRTGKPSVLLNRPFPV</sequence>
<dbReference type="OrthoDB" id="10003276at2759"/>
<keyword evidence="4" id="KW-1185">Reference proteome</keyword>
<dbReference type="GO" id="GO:0004500">
    <property type="term" value="F:dopamine beta-monooxygenase activity"/>
    <property type="evidence" value="ECO:0007669"/>
    <property type="project" value="InterPro"/>
</dbReference>
<dbReference type="EnsemblMetazoa" id="CPIJ017636-RA">
    <property type="protein sequence ID" value="CPIJ017636-PA"/>
    <property type="gene ID" value="CPIJ017636"/>
</dbReference>
<dbReference type="InterPro" id="IPR045266">
    <property type="entry name" value="DOH_DOMON"/>
</dbReference>
<evidence type="ECO:0000313" key="2">
    <source>
        <dbReference type="EMBL" id="EDS45766.1"/>
    </source>
</evidence>
<dbReference type="GO" id="GO:0030667">
    <property type="term" value="C:secretory granule membrane"/>
    <property type="evidence" value="ECO:0007669"/>
    <property type="project" value="TreeGrafter"/>
</dbReference>
<dbReference type="GO" id="GO:0006589">
    <property type="term" value="P:octopamine biosynthetic process"/>
    <property type="evidence" value="ECO:0007669"/>
    <property type="project" value="TreeGrafter"/>
</dbReference>
<dbReference type="CDD" id="cd09631">
    <property type="entry name" value="DOMON_DOH"/>
    <property type="match status" value="1"/>
</dbReference>
<dbReference type="GO" id="GO:0042420">
    <property type="term" value="P:dopamine catabolic process"/>
    <property type="evidence" value="ECO:0007669"/>
    <property type="project" value="TreeGrafter"/>
</dbReference>
<dbReference type="EMBL" id="DS232792">
    <property type="protein sequence ID" value="EDS45766.1"/>
    <property type="molecule type" value="Genomic_DNA"/>
</dbReference>
<dbReference type="AlphaFoldDB" id="B0XDZ4"/>
<evidence type="ECO:0000313" key="4">
    <source>
        <dbReference type="Proteomes" id="UP000002320"/>
    </source>
</evidence>
<dbReference type="InterPro" id="IPR005018">
    <property type="entry name" value="DOMON_domain"/>
</dbReference>
<protein>
    <recommendedName>
        <fullName evidence="1">DOMON domain-containing protein</fullName>
    </recommendedName>
</protein>
<name>B0XDZ4_CULQU</name>
<reference evidence="2" key="1">
    <citation type="submission" date="2007-03" db="EMBL/GenBank/DDBJ databases">
        <title>Annotation of Culex pipiens quinquefasciatus.</title>
        <authorList>
            <consortium name="The Broad Institute Genome Sequencing Platform"/>
            <person name="Atkinson P.W."/>
            <person name="Hemingway J."/>
            <person name="Christensen B.M."/>
            <person name="Higgs S."/>
            <person name="Kodira C."/>
            <person name="Hannick L."/>
            <person name="Megy K."/>
            <person name="O'Leary S."/>
            <person name="Pearson M."/>
            <person name="Haas B.J."/>
            <person name="Mauceli E."/>
            <person name="Wortman J.R."/>
            <person name="Lee N.H."/>
            <person name="Guigo R."/>
            <person name="Stanke M."/>
            <person name="Alvarado L."/>
            <person name="Amedeo P."/>
            <person name="Antoine C.H."/>
            <person name="Arensburger P."/>
            <person name="Bidwell S.L."/>
            <person name="Crawford M."/>
            <person name="Camaro F."/>
            <person name="Devon K."/>
            <person name="Engels R."/>
            <person name="Hammond M."/>
            <person name="Howarth C."/>
            <person name="Koehrsen M."/>
            <person name="Lawson D."/>
            <person name="Montgomery P."/>
            <person name="Nene V."/>
            <person name="Nusbaum C."/>
            <person name="Puiu D."/>
            <person name="Romero-Severson J."/>
            <person name="Severson D.W."/>
            <person name="Shumway M."/>
            <person name="Sisk P."/>
            <person name="Stolte C."/>
            <person name="Zeng Q."/>
            <person name="Eisenstadt E."/>
            <person name="Fraser-Liggett C."/>
            <person name="Strausberg R."/>
            <person name="Galagan J."/>
            <person name="Birren B."/>
            <person name="Collins F.H."/>
        </authorList>
    </citation>
    <scope>NUCLEOTIDE SEQUENCE [LARGE SCALE GENOMIC DNA]</scope>
    <source>
        <strain evidence="2">JHB</strain>
    </source>
</reference>
<dbReference type="Proteomes" id="UP000002320">
    <property type="component" value="Unassembled WGS sequence"/>
</dbReference>
<gene>
    <name evidence="3" type="primary">6051425</name>
    <name evidence="2" type="ORF">CpipJ_CPIJ017636</name>
</gene>
<dbReference type="PANTHER" id="PTHR10157:SF23">
    <property type="entry name" value="MOXD1 HOMOLOG 1"/>
    <property type="match status" value="1"/>
</dbReference>
<dbReference type="KEGG" id="cqu:CpipJ_CPIJ017636"/>
<dbReference type="GO" id="GO:0042421">
    <property type="term" value="P:norepinephrine biosynthetic process"/>
    <property type="evidence" value="ECO:0007669"/>
    <property type="project" value="TreeGrafter"/>
</dbReference>
<dbReference type="VEuPathDB" id="VectorBase:CPIJ017636"/>
<accession>B0XDZ4</accession>
<proteinExistence type="predicted"/>
<evidence type="ECO:0000313" key="3">
    <source>
        <dbReference type="EnsemblMetazoa" id="CPIJ017636-PA"/>
    </source>
</evidence>
<dbReference type="PROSITE" id="PS50836">
    <property type="entry name" value="DOMON"/>
    <property type="match status" value="1"/>
</dbReference>
<dbReference type="PANTHER" id="PTHR10157">
    <property type="entry name" value="DOPAMINE BETA HYDROXYLASE RELATED"/>
    <property type="match status" value="1"/>
</dbReference>
<dbReference type="GO" id="GO:0005507">
    <property type="term" value="F:copper ion binding"/>
    <property type="evidence" value="ECO:0007669"/>
    <property type="project" value="TreeGrafter"/>
</dbReference>
<dbReference type="InParanoid" id="B0XDZ4"/>
<dbReference type="GO" id="GO:0005615">
    <property type="term" value="C:extracellular space"/>
    <property type="evidence" value="ECO:0007669"/>
    <property type="project" value="TreeGrafter"/>
</dbReference>
<evidence type="ECO:0000259" key="1">
    <source>
        <dbReference type="PROSITE" id="PS50836"/>
    </source>
</evidence>
<dbReference type="HOGENOM" id="CLU_2006128_0_0_1"/>
<dbReference type="eggNOG" id="KOG3568">
    <property type="taxonomic scope" value="Eukaryota"/>
</dbReference>
<feature type="domain" description="DOMON" evidence="1">
    <location>
        <begin position="61"/>
        <end position="124"/>
    </location>
</feature>
<dbReference type="VEuPathDB" id="VectorBase:CQUJHB005105"/>
<reference evidence="3" key="2">
    <citation type="submission" date="2021-02" db="UniProtKB">
        <authorList>
            <consortium name="EnsemblMetazoa"/>
        </authorList>
    </citation>
    <scope>IDENTIFICATION</scope>
    <source>
        <strain evidence="3">JHB</strain>
    </source>
</reference>
<organism>
    <name type="scientific">Culex quinquefasciatus</name>
    <name type="common">Southern house mosquito</name>
    <name type="synonym">Culex pungens</name>
    <dbReference type="NCBI Taxonomy" id="7176"/>
    <lineage>
        <taxon>Eukaryota</taxon>
        <taxon>Metazoa</taxon>
        <taxon>Ecdysozoa</taxon>
        <taxon>Arthropoda</taxon>
        <taxon>Hexapoda</taxon>
        <taxon>Insecta</taxon>
        <taxon>Pterygota</taxon>
        <taxon>Neoptera</taxon>
        <taxon>Endopterygota</taxon>
        <taxon>Diptera</taxon>
        <taxon>Nematocera</taxon>
        <taxon>Culicoidea</taxon>
        <taxon>Culicidae</taxon>
        <taxon>Culicinae</taxon>
        <taxon>Culicini</taxon>
        <taxon>Culex</taxon>
        <taxon>Culex</taxon>
    </lineage>
</organism>